<dbReference type="AlphaFoldDB" id="A0A1I8EUX2"/>
<evidence type="ECO:0000313" key="2">
    <source>
        <dbReference type="WBParaSite" id="maker-PairedContig_5411-snap-gene-6.8-mRNA-1"/>
    </source>
</evidence>
<keyword evidence="1" id="KW-0812">Transmembrane</keyword>
<dbReference type="WBParaSite" id="maker-PairedContig_5411-snap-gene-6.8-mRNA-1">
    <property type="protein sequence ID" value="maker-PairedContig_5411-snap-gene-6.8-mRNA-1"/>
    <property type="gene ID" value="maker-PairedContig_5411-snap-gene-6.8"/>
</dbReference>
<evidence type="ECO:0000256" key="1">
    <source>
        <dbReference type="SAM" id="Phobius"/>
    </source>
</evidence>
<sequence length="159" mass="18452">MIWRGRSSTWLKTEVQGDGATVAMEIKWCHYLGSNRVERLQLRNSTEATTTRHTHLCLAQFQNTFASQFSQRSNFTTEDDTISLEDDLVQSIFQWSCGLVPGLACLWIGWLVCGCWRNCLRRYHDFIRFCHLSSGSFHNFFPSQIADKYRQNETVCLAN</sequence>
<organism evidence="2">
    <name type="scientific">Wuchereria bancrofti</name>
    <dbReference type="NCBI Taxonomy" id="6293"/>
    <lineage>
        <taxon>Eukaryota</taxon>
        <taxon>Metazoa</taxon>
        <taxon>Ecdysozoa</taxon>
        <taxon>Nematoda</taxon>
        <taxon>Chromadorea</taxon>
        <taxon>Rhabditida</taxon>
        <taxon>Spirurina</taxon>
        <taxon>Spiruromorpha</taxon>
        <taxon>Filarioidea</taxon>
        <taxon>Onchocercidae</taxon>
        <taxon>Wuchereria</taxon>
    </lineage>
</organism>
<keyword evidence="1" id="KW-0472">Membrane</keyword>
<feature type="transmembrane region" description="Helical" evidence="1">
    <location>
        <begin position="92"/>
        <end position="113"/>
    </location>
</feature>
<proteinExistence type="predicted"/>
<keyword evidence="1" id="KW-1133">Transmembrane helix</keyword>
<name>A0A1I8EUX2_WUCBA</name>
<protein>
    <submittedName>
        <fullName evidence="2">Uncharacterized protein</fullName>
    </submittedName>
</protein>
<reference evidence="2" key="1">
    <citation type="submission" date="2016-11" db="UniProtKB">
        <authorList>
            <consortium name="WormBaseParasite"/>
        </authorList>
    </citation>
    <scope>IDENTIFICATION</scope>
    <source>
        <strain evidence="2">pt0022</strain>
    </source>
</reference>
<accession>A0A1I8EUX2</accession>